<protein>
    <recommendedName>
        <fullName evidence="2">DUF4211 domain-containing protein</fullName>
    </recommendedName>
</protein>
<evidence type="ECO:0000313" key="4">
    <source>
        <dbReference type="Proteomes" id="UP000243723"/>
    </source>
</evidence>
<dbReference type="Pfam" id="PF13926">
    <property type="entry name" value="DUF4211"/>
    <property type="match status" value="1"/>
</dbReference>
<name>A0A2P7Z4L4_9PEZI</name>
<dbReference type="PANTHER" id="PTHR14689:SF0">
    <property type="entry name" value="COILED-COIL DOMAIN-CONTAINING PROTEIN 82"/>
    <property type="match status" value="1"/>
</dbReference>
<evidence type="ECO:0000259" key="2">
    <source>
        <dbReference type="Pfam" id="PF13926"/>
    </source>
</evidence>
<dbReference type="Proteomes" id="UP000243723">
    <property type="component" value="Unassembled WGS sequence"/>
</dbReference>
<reference evidence="3 4" key="1">
    <citation type="submission" date="2017-05" db="EMBL/GenBank/DDBJ databases">
        <title>Draft genome sequence of Elsinoe australis.</title>
        <authorList>
            <person name="Cheng Q."/>
        </authorList>
    </citation>
    <scope>NUCLEOTIDE SEQUENCE [LARGE SCALE GENOMIC DNA]</scope>
    <source>
        <strain evidence="3 4">NL1</strain>
    </source>
</reference>
<dbReference type="GO" id="GO:0005634">
    <property type="term" value="C:nucleus"/>
    <property type="evidence" value="ECO:0007669"/>
    <property type="project" value="TreeGrafter"/>
</dbReference>
<dbReference type="PANTHER" id="PTHR14689">
    <property type="entry name" value="PHORBOL-ESTER_DAG-TYPE DOMAIN-CONTAINING PROTEIN"/>
    <property type="match status" value="1"/>
</dbReference>
<dbReference type="AlphaFoldDB" id="A0A2P7Z4L4"/>
<dbReference type="EMBL" id="NHZQ01000331">
    <property type="protein sequence ID" value="PSK43133.1"/>
    <property type="molecule type" value="Genomic_DNA"/>
</dbReference>
<feature type="compositionally biased region" description="Polar residues" evidence="1">
    <location>
        <begin position="161"/>
        <end position="174"/>
    </location>
</feature>
<feature type="compositionally biased region" description="Basic residues" evidence="1">
    <location>
        <begin position="242"/>
        <end position="251"/>
    </location>
</feature>
<feature type="region of interest" description="Disordered" evidence="1">
    <location>
        <begin position="1"/>
        <end position="366"/>
    </location>
</feature>
<comment type="caution">
    <text evidence="3">The sequence shown here is derived from an EMBL/GenBank/DDBJ whole genome shotgun (WGS) entry which is preliminary data.</text>
</comment>
<proteinExistence type="predicted"/>
<evidence type="ECO:0000256" key="1">
    <source>
        <dbReference type="SAM" id="MobiDB-lite"/>
    </source>
</evidence>
<sequence>MTRSVRKRQTRLEFTPLPSSSPAAAPYHRQIRDRAAAVGYEGSPNPAKRRKVIGVTASQERSNGGDHSAAADLLPTPDASNRLNKSAAKIVDLESDSDASLPSLPTSRPRDTKKKQVTLDLTSDGPAGNQSSPLRRMPSSPAPTPDSGAFFRKPSHRLKSKPTQSGRATRSRATLSDDDSDDDIQIMPARRASDNLVELSGNESSDDSDQLPKTPAQKRRGSRRAAVASLESDEEDEMPRSSRLRRGKRKRSLDQEEDNKVVHLSSDSEIQTSSRRKSSHALSKEEQQELDDDVNDLKSSSSEEDLPRPTQRPTAKSERQLALEKLKRRRAGIKEDATEAEDSDKELEADKSDEVEEVPPRSSAKDMFNADEYDKDFLTDEGDDTLGAPHGLPLAFTRYASMKPKELFQYVVEWMIQKKINPGFNMEDEIYDLAFKKLDDEVKGLAGSKFESSAWKPDFLFALRARPDLASGRMDRHKADAMFNDKCDACNRSGHTPTYEVQFQGRPYHVETLEDVEQREDSDSEDGSDDQTRDAKGHVILPESHSFFVGKFCMANAETAHSLQHWRYHLYEWVVAKLSEMGHLKAEKIVQRDGWGEPKRRKFANKVLDQMVEHGTVKQLYRDFRSEVEKARDAKHGGRWASSP</sequence>
<organism evidence="3 4">
    <name type="scientific">Elsinoe australis</name>
    <dbReference type="NCBI Taxonomy" id="40998"/>
    <lineage>
        <taxon>Eukaryota</taxon>
        <taxon>Fungi</taxon>
        <taxon>Dikarya</taxon>
        <taxon>Ascomycota</taxon>
        <taxon>Pezizomycotina</taxon>
        <taxon>Dothideomycetes</taxon>
        <taxon>Dothideomycetidae</taxon>
        <taxon>Myriangiales</taxon>
        <taxon>Elsinoaceae</taxon>
        <taxon>Elsinoe</taxon>
    </lineage>
</organism>
<dbReference type="InterPro" id="IPR025451">
    <property type="entry name" value="DUF4211"/>
</dbReference>
<keyword evidence="4" id="KW-1185">Reference proteome</keyword>
<feature type="region of interest" description="Disordered" evidence="1">
    <location>
        <begin position="515"/>
        <end position="534"/>
    </location>
</feature>
<feature type="compositionally biased region" description="Acidic residues" evidence="1">
    <location>
        <begin position="515"/>
        <end position="529"/>
    </location>
</feature>
<feature type="compositionally biased region" description="Basic and acidic residues" evidence="1">
    <location>
        <begin position="252"/>
        <end position="261"/>
    </location>
</feature>
<dbReference type="STRING" id="40998.A0A2P7Z4L4"/>
<dbReference type="OrthoDB" id="21499at2759"/>
<feature type="domain" description="DUF4211" evidence="2">
    <location>
        <begin position="376"/>
        <end position="513"/>
    </location>
</feature>
<accession>A0A2P7Z4L4</accession>
<evidence type="ECO:0000313" key="3">
    <source>
        <dbReference type="EMBL" id="PSK43133.1"/>
    </source>
</evidence>
<feature type="compositionally biased region" description="Basic and acidic residues" evidence="1">
    <location>
        <begin position="315"/>
        <end position="325"/>
    </location>
</feature>
<gene>
    <name evidence="3" type="ORF">B9Z65_7087</name>
</gene>